<sequence>MRDDSAFNRRKRKELVETFPRVEPKFRPIQKDEILGLKPLDQIPGLYRINEKTNTFEPKAVPKRKGNLVVVKGKKCPKQMEQNVICDDVDYFDNLEFKVWVPYYFFYVGQFVTFWTKQAEYIFQIFPNDDPRLGEFQLIEKRAVVRQPGSEFRTAKTKSV</sequence>
<proteinExistence type="predicted"/>
<dbReference type="Proteomes" id="UP000179237">
    <property type="component" value="Unassembled WGS sequence"/>
</dbReference>
<reference evidence="1 2" key="1">
    <citation type="journal article" date="2016" name="Nat. Commun.">
        <title>Thousands of microbial genomes shed light on interconnected biogeochemical processes in an aquifer system.</title>
        <authorList>
            <person name="Anantharaman K."/>
            <person name="Brown C.T."/>
            <person name="Hug L.A."/>
            <person name="Sharon I."/>
            <person name="Castelle C.J."/>
            <person name="Probst A.J."/>
            <person name="Thomas B.C."/>
            <person name="Singh A."/>
            <person name="Wilkins M.J."/>
            <person name="Karaoz U."/>
            <person name="Brodie E.L."/>
            <person name="Williams K.H."/>
            <person name="Hubbard S.S."/>
            <person name="Banfield J.F."/>
        </authorList>
    </citation>
    <scope>NUCLEOTIDE SEQUENCE [LARGE SCALE GENOMIC DNA]</scope>
</reference>
<dbReference type="AlphaFoldDB" id="A0A1F5FPR0"/>
<evidence type="ECO:0000313" key="2">
    <source>
        <dbReference type="Proteomes" id="UP000179237"/>
    </source>
</evidence>
<evidence type="ECO:0000313" key="1">
    <source>
        <dbReference type="EMBL" id="OGD81581.1"/>
    </source>
</evidence>
<name>A0A1F5FPR0_9BACT</name>
<protein>
    <submittedName>
        <fullName evidence="1">Uncharacterized protein</fullName>
    </submittedName>
</protein>
<gene>
    <name evidence="1" type="ORF">A2572_04325</name>
</gene>
<accession>A0A1F5FPR0</accession>
<dbReference type="EMBL" id="MFAQ01000041">
    <property type="protein sequence ID" value="OGD81581.1"/>
    <property type="molecule type" value="Genomic_DNA"/>
</dbReference>
<comment type="caution">
    <text evidence="1">The sequence shown here is derived from an EMBL/GenBank/DDBJ whole genome shotgun (WGS) entry which is preliminary data.</text>
</comment>
<organism evidence="1 2">
    <name type="scientific">Candidatus Collierbacteria bacterium RIFOXYD1_FULL_40_9</name>
    <dbReference type="NCBI Taxonomy" id="1817731"/>
    <lineage>
        <taxon>Bacteria</taxon>
        <taxon>Candidatus Collieribacteriota</taxon>
    </lineage>
</organism>